<name>A0A699Z536_HAELA</name>
<dbReference type="AlphaFoldDB" id="A0A699Z536"/>
<dbReference type="EMBL" id="BLLF01000729">
    <property type="protein sequence ID" value="GFH14468.1"/>
    <property type="molecule type" value="Genomic_DNA"/>
</dbReference>
<reference evidence="1 2" key="1">
    <citation type="submission" date="2020-02" db="EMBL/GenBank/DDBJ databases">
        <title>Draft genome sequence of Haematococcus lacustris strain NIES-144.</title>
        <authorList>
            <person name="Morimoto D."/>
            <person name="Nakagawa S."/>
            <person name="Yoshida T."/>
            <person name="Sawayama S."/>
        </authorList>
    </citation>
    <scope>NUCLEOTIDE SEQUENCE [LARGE SCALE GENOMIC DNA]</scope>
    <source>
        <strain evidence="1 2">NIES-144</strain>
    </source>
</reference>
<proteinExistence type="predicted"/>
<comment type="caution">
    <text evidence="1">The sequence shown here is derived from an EMBL/GenBank/DDBJ whole genome shotgun (WGS) entry which is preliminary data.</text>
</comment>
<feature type="non-terminal residue" evidence="1">
    <location>
        <position position="1"/>
    </location>
</feature>
<keyword evidence="2" id="KW-1185">Reference proteome</keyword>
<evidence type="ECO:0000313" key="1">
    <source>
        <dbReference type="EMBL" id="GFH14468.1"/>
    </source>
</evidence>
<dbReference type="Proteomes" id="UP000485058">
    <property type="component" value="Unassembled WGS sequence"/>
</dbReference>
<accession>A0A699Z536</accession>
<protein>
    <submittedName>
        <fullName evidence="1">Uncharacterized protein</fullName>
    </submittedName>
</protein>
<evidence type="ECO:0000313" key="2">
    <source>
        <dbReference type="Proteomes" id="UP000485058"/>
    </source>
</evidence>
<sequence length="197" mass="21454">MLTTASSRFAGLLQQPTRKIQGNSIGLRAAARARTAVQPRAALFPTSVPEMSLAAALGSELQMEATLHVSAFTAETCISEYGLLVAPQPSATDIDDSFAGEQDAAGSSWQGLGACLATPPELEEPEGLLRRKAPPPRPTVERIPARLLTRASATRELVRIADRYYDWVRRIRRRKRLEAVGLLMNLLSGPAYVSMRR</sequence>
<organism evidence="1 2">
    <name type="scientific">Haematococcus lacustris</name>
    <name type="common">Green alga</name>
    <name type="synonym">Haematococcus pluvialis</name>
    <dbReference type="NCBI Taxonomy" id="44745"/>
    <lineage>
        <taxon>Eukaryota</taxon>
        <taxon>Viridiplantae</taxon>
        <taxon>Chlorophyta</taxon>
        <taxon>core chlorophytes</taxon>
        <taxon>Chlorophyceae</taxon>
        <taxon>CS clade</taxon>
        <taxon>Chlamydomonadales</taxon>
        <taxon>Haematococcaceae</taxon>
        <taxon>Haematococcus</taxon>
    </lineage>
</organism>
<gene>
    <name evidence="1" type="ORF">HaLaN_10529</name>
</gene>